<dbReference type="Gramene" id="OE9A061533T1">
    <property type="protein sequence ID" value="OE9A061533C1"/>
    <property type="gene ID" value="OE9A061533"/>
</dbReference>
<evidence type="ECO:0000313" key="3">
    <source>
        <dbReference type="Proteomes" id="UP000594638"/>
    </source>
</evidence>
<evidence type="ECO:0000256" key="1">
    <source>
        <dbReference type="SAM" id="MobiDB-lite"/>
    </source>
</evidence>
<name>A0A8S0SVE9_OLEEU</name>
<dbReference type="EMBL" id="CACTIH010005534">
    <property type="protein sequence ID" value="CAA2996803.1"/>
    <property type="molecule type" value="Genomic_DNA"/>
</dbReference>
<reference evidence="2 3" key="1">
    <citation type="submission" date="2019-12" db="EMBL/GenBank/DDBJ databases">
        <authorList>
            <person name="Alioto T."/>
            <person name="Alioto T."/>
            <person name="Gomez Garrido J."/>
        </authorList>
    </citation>
    <scope>NUCLEOTIDE SEQUENCE [LARGE SCALE GENOMIC DNA]</scope>
</reference>
<feature type="compositionally biased region" description="Polar residues" evidence="1">
    <location>
        <begin position="62"/>
        <end position="73"/>
    </location>
</feature>
<accession>A0A8S0SVE9</accession>
<dbReference type="AlphaFoldDB" id="A0A8S0SVE9"/>
<evidence type="ECO:0000313" key="2">
    <source>
        <dbReference type="EMBL" id="CAA2996803.1"/>
    </source>
</evidence>
<gene>
    <name evidence="2" type="ORF">OLEA9_A061533</name>
</gene>
<protein>
    <submittedName>
        <fullName evidence="2">Uncharacterized protein</fullName>
    </submittedName>
</protein>
<sequence>MLMQDFDLCLAAFSQTHEPAHGSDPVQTPSQTLVLPLVSTPVIQSSSSIICGACESTPQPAMESTNYFKNTSGSRKDLRKRKHQ</sequence>
<organism evidence="2 3">
    <name type="scientific">Olea europaea subsp. europaea</name>
    <dbReference type="NCBI Taxonomy" id="158383"/>
    <lineage>
        <taxon>Eukaryota</taxon>
        <taxon>Viridiplantae</taxon>
        <taxon>Streptophyta</taxon>
        <taxon>Embryophyta</taxon>
        <taxon>Tracheophyta</taxon>
        <taxon>Spermatophyta</taxon>
        <taxon>Magnoliopsida</taxon>
        <taxon>eudicotyledons</taxon>
        <taxon>Gunneridae</taxon>
        <taxon>Pentapetalae</taxon>
        <taxon>asterids</taxon>
        <taxon>lamiids</taxon>
        <taxon>Lamiales</taxon>
        <taxon>Oleaceae</taxon>
        <taxon>Oleeae</taxon>
        <taxon>Olea</taxon>
    </lineage>
</organism>
<dbReference type="Proteomes" id="UP000594638">
    <property type="component" value="Unassembled WGS sequence"/>
</dbReference>
<keyword evidence="3" id="KW-1185">Reference proteome</keyword>
<proteinExistence type="predicted"/>
<feature type="region of interest" description="Disordered" evidence="1">
    <location>
        <begin position="62"/>
        <end position="84"/>
    </location>
</feature>
<comment type="caution">
    <text evidence="2">The sequence shown here is derived from an EMBL/GenBank/DDBJ whole genome shotgun (WGS) entry which is preliminary data.</text>
</comment>
<feature type="non-terminal residue" evidence="2">
    <location>
        <position position="84"/>
    </location>
</feature>